<feature type="compositionally biased region" description="Basic residues" evidence="11">
    <location>
        <begin position="680"/>
        <end position="694"/>
    </location>
</feature>
<comment type="caution">
    <text evidence="13">The sequence shown here is derived from an EMBL/GenBank/DDBJ whole genome shotgun (WGS) entry which is preliminary data.</text>
</comment>
<evidence type="ECO:0000256" key="7">
    <source>
        <dbReference type="ARBA" id="ARBA00023014"/>
    </source>
</evidence>
<dbReference type="InterPro" id="IPR006555">
    <property type="entry name" value="ATP-dep_Helicase_C"/>
</dbReference>
<dbReference type="GO" id="GO:1990918">
    <property type="term" value="P:double-strand break repair involved in meiotic recombination"/>
    <property type="evidence" value="ECO:0007669"/>
    <property type="project" value="TreeGrafter"/>
</dbReference>
<evidence type="ECO:0000256" key="11">
    <source>
        <dbReference type="SAM" id="MobiDB-lite"/>
    </source>
</evidence>
<dbReference type="PANTHER" id="PTHR11472:SF47">
    <property type="entry name" value="FANCONI ANEMIA GROUP J PROTEIN"/>
    <property type="match status" value="1"/>
</dbReference>
<dbReference type="OrthoDB" id="272481at2759"/>
<evidence type="ECO:0000256" key="5">
    <source>
        <dbReference type="ARBA" id="ARBA00022840"/>
    </source>
</evidence>
<dbReference type="SMART" id="SM00491">
    <property type="entry name" value="HELICc2"/>
    <property type="match status" value="1"/>
</dbReference>
<dbReference type="InterPro" id="IPR027417">
    <property type="entry name" value="P-loop_NTPase"/>
</dbReference>
<dbReference type="Proteomes" id="UP000726737">
    <property type="component" value="Unassembled WGS sequence"/>
</dbReference>
<accession>A0A9P6U5U2</accession>
<gene>
    <name evidence="13" type="primary">BRIP1</name>
    <name evidence="13" type="ORF">BG011_001908</name>
</gene>
<evidence type="ECO:0000313" key="13">
    <source>
        <dbReference type="EMBL" id="KAG0260437.1"/>
    </source>
</evidence>
<keyword evidence="14" id="KW-1185">Reference proteome</keyword>
<feature type="compositionally biased region" description="Polar residues" evidence="11">
    <location>
        <begin position="22"/>
        <end position="36"/>
    </location>
</feature>
<dbReference type="CDD" id="cd18788">
    <property type="entry name" value="SF2_C_XPD"/>
    <property type="match status" value="1"/>
</dbReference>
<dbReference type="PROSITE" id="PS00690">
    <property type="entry name" value="DEAH_ATP_HELICASE"/>
    <property type="match status" value="1"/>
</dbReference>
<protein>
    <recommendedName>
        <fullName evidence="9">DNA 5'-3' helicase</fullName>
        <ecNumber evidence="9">5.6.2.3</ecNumber>
    </recommendedName>
</protein>
<dbReference type="GO" id="GO:0006289">
    <property type="term" value="P:nucleotide-excision repair"/>
    <property type="evidence" value="ECO:0007669"/>
    <property type="project" value="TreeGrafter"/>
</dbReference>
<dbReference type="InterPro" id="IPR010614">
    <property type="entry name" value="RAD3-like_helicase_DEAD"/>
</dbReference>
<feature type="region of interest" description="Disordered" evidence="11">
    <location>
        <begin position="282"/>
        <end position="302"/>
    </location>
</feature>
<keyword evidence="2" id="KW-0547">Nucleotide-binding</keyword>
<feature type="region of interest" description="Disordered" evidence="11">
    <location>
        <begin position="592"/>
        <end position="611"/>
    </location>
</feature>
<keyword evidence="7" id="KW-0411">Iron-sulfur</keyword>
<dbReference type="GO" id="GO:0043139">
    <property type="term" value="F:5'-3' DNA helicase activity"/>
    <property type="evidence" value="ECO:0007669"/>
    <property type="project" value="UniProtKB-EC"/>
</dbReference>
<keyword evidence="4" id="KW-0347">Helicase</keyword>
<keyword evidence="6" id="KW-0408">Iron</keyword>
<evidence type="ECO:0000256" key="1">
    <source>
        <dbReference type="ARBA" id="ARBA00022723"/>
    </source>
</evidence>
<dbReference type="GO" id="GO:0016818">
    <property type="term" value="F:hydrolase activity, acting on acid anhydrides, in phosphorus-containing anhydrides"/>
    <property type="evidence" value="ECO:0007669"/>
    <property type="project" value="InterPro"/>
</dbReference>
<evidence type="ECO:0000256" key="9">
    <source>
        <dbReference type="ARBA" id="ARBA00044969"/>
    </source>
</evidence>
<dbReference type="InterPro" id="IPR014013">
    <property type="entry name" value="Helic_SF1/SF2_ATP-bd_DinG/Rad3"/>
</dbReference>
<dbReference type="Gene3D" id="3.40.50.300">
    <property type="entry name" value="P-loop containing nucleotide triphosphate hydrolases"/>
    <property type="match status" value="2"/>
</dbReference>
<keyword evidence="1" id="KW-0479">Metal-binding</keyword>
<dbReference type="GO" id="GO:0005524">
    <property type="term" value="F:ATP binding"/>
    <property type="evidence" value="ECO:0007669"/>
    <property type="project" value="UniProtKB-KW"/>
</dbReference>
<dbReference type="InterPro" id="IPR002464">
    <property type="entry name" value="DNA/RNA_helicase_DEAH_CS"/>
</dbReference>
<feature type="compositionally biased region" description="Basic and acidic residues" evidence="11">
    <location>
        <begin position="592"/>
        <end position="608"/>
    </location>
</feature>
<feature type="compositionally biased region" description="Polar residues" evidence="11">
    <location>
        <begin position="46"/>
        <end position="66"/>
    </location>
</feature>
<evidence type="ECO:0000256" key="6">
    <source>
        <dbReference type="ARBA" id="ARBA00023004"/>
    </source>
</evidence>
<sequence length="1433" mass="158682">MGKRNRILPPTLAKGKGKAKATSNKEGSSGGKQSRLTVHVDDSSDSDLNLQTNTHSDNEGPSTGASAKSGYFLHGSKRVKASSSKSTVSAAAAPTEFITGGVCGHGHNFGYEDPHDTGQDQVPVHAIQIPTGYDEQGSGKSLALLCGALAWLEAEKEKRNGQRKQRMQKHEDPQGSQTVVESPYFVDTDPESPNVQQQALLEAPSPSESSSTITSDGVSTMPAGCGSCSGHCGPTSPVKDESAPPKAPVVADTVVGQRSPVPSSALGSVSGSKVIVGLQDSKGDELDFQAPSEAGKRRERQPVELRYESGIPELGTRESVEAKETYQTGQQHHDLPKIYFGSRTHKQISQLVKELKSNTVYRPKMVVLGSRNHYCVNPNLKRTHNKNDACQELLDNDRCFYKFKVADMFEMFSAQKGGKNRIWDMEDLIKKGKAMKACPYFTSRSLALGAELIFCPYNYLIDPQIRKAMDIDLSNAIVILDEAHNIEDAARDAGGLEVQDEDLKMAQSEFQFMVEEGVFPHYCKLLMNLATMLLTILNEQTTFRIQEYEQLTEIWTSQEILGHLERFGLNRRTICSYDKACAEISRAVKEQKEKSKNIHAMDKDKDLGQNDGPGIMISTRVVRVMEEIVIILNRLLTAEPDSLDDYKIALVESVDRSDESREDENMDDSGDSDSDDGQAKKRTRTSKTGKRRLPKNTWPRTGAIPFSSGSTDKKKREFKFWCLNPGVIFRPLSMSARSVILTSGTLSPMDSFASELQTRFPIQLEADHVIDRAQVWAGVLPYGPTHIKLDGTYRSAVSFPFQDELGRVVERIIQTTPHGVLCFLSSYALLDNLMTRWRSTGQYQRFCGIKKVMQEPRRATNKVFDRTLKEFYSCISTEVDKGSDGGAILFAVFRGKCSEGIDFTDSNCRAVLAVSIPFPGMKDLKIQLKQEYNDLKCQQQRQQMRERHPYQLSHANLTALSHSTGSSEQSTREAMLIAQQQQSHTSRSHLSGKRWYEIQAFRAYNQAIGRCIRHRKDWGAMVLLDYRFTLPNNRQSLSKWVRPLVKTFTSFESGMSNMAEWVKPLRSGSYLSFPQATLQPMSDQAAASTTLLQDLVIKSMSQEQDCSSLVMSDTHAPENESTMVTKQEITEVASILNDDASALVPQERVVQERLVQERLDALVALQDMSADRNGETESAPEEEERKEAGDFTAHSGIPASQPMSIDQSNEGHDWDSALEESFAAGLDSDLDDADATDVLPTQSSQIVETSAPGLTVAICVSCGTPLLSCTERPKIKTTQKSMACELHLHRKRITHTQPGSSIGSSGVMILVISKSCIREVHFDSQRDAQELDCVWRPQDGLIYRRIICPRCCCVGGSTQEGMSGLTADPIISTQPASTAQSSVNESQRVIPGWKGVMIIGHSRDQPFDNNHGDEDGTQEVGTIWFTPGEIRMT</sequence>
<feature type="region of interest" description="Disordered" evidence="11">
    <location>
        <begin position="1"/>
        <end position="70"/>
    </location>
</feature>
<dbReference type="Pfam" id="PF06733">
    <property type="entry name" value="DEAD_2"/>
    <property type="match status" value="1"/>
</dbReference>
<keyword evidence="8" id="KW-0413">Isomerase</keyword>
<feature type="region of interest" description="Disordered" evidence="11">
    <location>
        <begin position="1166"/>
        <end position="1213"/>
    </location>
</feature>
<keyword evidence="3" id="KW-0378">Hydrolase</keyword>
<evidence type="ECO:0000256" key="4">
    <source>
        <dbReference type="ARBA" id="ARBA00022806"/>
    </source>
</evidence>
<dbReference type="GO" id="GO:0046872">
    <property type="term" value="F:metal ion binding"/>
    <property type="evidence" value="ECO:0007669"/>
    <property type="project" value="UniProtKB-KW"/>
</dbReference>
<feature type="domain" description="Helicase ATP-binding" evidence="12">
    <location>
        <begin position="93"/>
        <end position="555"/>
    </location>
</feature>
<feature type="region of interest" description="Disordered" evidence="11">
    <location>
        <begin position="200"/>
        <end position="220"/>
    </location>
</feature>
<feature type="compositionally biased region" description="Low complexity" evidence="11">
    <location>
        <begin position="200"/>
        <end position="211"/>
    </location>
</feature>
<keyword evidence="5" id="KW-0067">ATP-binding</keyword>
<comment type="catalytic activity">
    <reaction evidence="10">
        <text>ATP + H2O = ADP + phosphate + H(+)</text>
        <dbReference type="Rhea" id="RHEA:13065"/>
        <dbReference type="ChEBI" id="CHEBI:15377"/>
        <dbReference type="ChEBI" id="CHEBI:15378"/>
        <dbReference type="ChEBI" id="CHEBI:30616"/>
        <dbReference type="ChEBI" id="CHEBI:43474"/>
        <dbReference type="ChEBI" id="CHEBI:456216"/>
        <dbReference type="EC" id="5.6.2.3"/>
    </reaction>
</comment>
<feature type="region of interest" description="Disordered" evidence="11">
    <location>
        <begin position="157"/>
        <end position="179"/>
    </location>
</feature>
<evidence type="ECO:0000259" key="12">
    <source>
        <dbReference type="PROSITE" id="PS51193"/>
    </source>
</evidence>
<name>A0A9P6U5U2_9FUNG</name>
<evidence type="ECO:0000313" key="14">
    <source>
        <dbReference type="Proteomes" id="UP000726737"/>
    </source>
</evidence>
<reference evidence="13" key="1">
    <citation type="journal article" date="2020" name="Fungal Divers.">
        <title>Resolving the Mortierellaceae phylogeny through synthesis of multi-gene phylogenetics and phylogenomics.</title>
        <authorList>
            <person name="Vandepol N."/>
            <person name="Liber J."/>
            <person name="Desiro A."/>
            <person name="Na H."/>
            <person name="Kennedy M."/>
            <person name="Barry K."/>
            <person name="Grigoriev I.V."/>
            <person name="Miller A.N."/>
            <person name="O'Donnell K."/>
            <person name="Stajich J.E."/>
            <person name="Bonito G."/>
        </authorList>
    </citation>
    <scope>NUCLEOTIDE SEQUENCE</scope>
    <source>
        <strain evidence="13">KOD948</strain>
    </source>
</reference>
<organism evidence="13 14">
    <name type="scientific">Mortierella polycephala</name>
    <dbReference type="NCBI Taxonomy" id="41804"/>
    <lineage>
        <taxon>Eukaryota</taxon>
        <taxon>Fungi</taxon>
        <taxon>Fungi incertae sedis</taxon>
        <taxon>Mucoromycota</taxon>
        <taxon>Mortierellomycotina</taxon>
        <taxon>Mortierellomycetes</taxon>
        <taxon>Mortierellales</taxon>
        <taxon>Mortierellaceae</taxon>
        <taxon>Mortierella</taxon>
    </lineage>
</organism>
<proteinExistence type="predicted"/>
<dbReference type="EMBL" id="JAAAJA010000155">
    <property type="protein sequence ID" value="KAG0260437.1"/>
    <property type="molecule type" value="Genomic_DNA"/>
</dbReference>
<dbReference type="PANTHER" id="PTHR11472">
    <property type="entry name" value="DNA REPAIR DEAD HELICASE RAD3/XP-D SUBFAMILY MEMBER"/>
    <property type="match status" value="1"/>
</dbReference>
<dbReference type="GO" id="GO:0003677">
    <property type="term" value="F:DNA binding"/>
    <property type="evidence" value="ECO:0007669"/>
    <property type="project" value="InterPro"/>
</dbReference>
<dbReference type="EC" id="5.6.2.3" evidence="9"/>
<dbReference type="GO" id="GO:0051536">
    <property type="term" value="F:iron-sulfur cluster binding"/>
    <property type="evidence" value="ECO:0007669"/>
    <property type="project" value="UniProtKB-KW"/>
</dbReference>
<dbReference type="InterPro" id="IPR045028">
    <property type="entry name" value="DinG/Rad3-like"/>
</dbReference>
<evidence type="ECO:0000256" key="2">
    <source>
        <dbReference type="ARBA" id="ARBA00022741"/>
    </source>
</evidence>
<evidence type="ECO:0000256" key="3">
    <source>
        <dbReference type="ARBA" id="ARBA00022801"/>
    </source>
</evidence>
<evidence type="ECO:0000256" key="10">
    <source>
        <dbReference type="ARBA" id="ARBA00048954"/>
    </source>
</evidence>
<feature type="compositionally biased region" description="Acidic residues" evidence="11">
    <location>
        <begin position="660"/>
        <end position="676"/>
    </location>
</feature>
<dbReference type="InterPro" id="IPR006554">
    <property type="entry name" value="Helicase-like_DEXD_c2"/>
</dbReference>
<dbReference type="PROSITE" id="PS51193">
    <property type="entry name" value="HELICASE_ATP_BIND_2"/>
    <property type="match status" value="1"/>
</dbReference>
<dbReference type="SMART" id="SM00488">
    <property type="entry name" value="DEXDc2"/>
    <property type="match status" value="1"/>
</dbReference>
<feature type="region of interest" description="Disordered" evidence="11">
    <location>
        <begin position="655"/>
        <end position="711"/>
    </location>
</feature>
<dbReference type="GO" id="GO:0005634">
    <property type="term" value="C:nucleus"/>
    <property type="evidence" value="ECO:0007669"/>
    <property type="project" value="TreeGrafter"/>
</dbReference>
<evidence type="ECO:0000256" key="8">
    <source>
        <dbReference type="ARBA" id="ARBA00023235"/>
    </source>
</evidence>
<dbReference type="Pfam" id="PF13307">
    <property type="entry name" value="Helicase_C_2"/>
    <property type="match status" value="1"/>
</dbReference>